<accession>A0A834WAY3</accession>
<feature type="compositionally biased region" description="Basic and acidic residues" evidence="1">
    <location>
        <begin position="1"/>
        <end position="40"/>
    </location>
</feature>
<evidence type="ECO:0000313" key="3">
    <source>
        <dbReference type="Proteomes" id="UP000634136"/>
    </source>
</evidence>
<feature type="region of interest" description="Disordered" evidence="1">
    <location>
        <begin position="1"/>
        <end position="43"/>
    </location>
</feature>
<evidence type="ECO:0000256" key="1">
    <source>
        <dbReference type="SAM" id="MobiDB-lite"/>
    </source>
</evidence>
<dbReference type="PANTHER" id="PTHR47066">
    <property type="entry name" value="HEAVY METAL-ASSOCIATED ISOPRENYLATED PLANT PROTEIN 9"/>
    <property type="match status" value="1"/>
</dbReference>
<evidence type="ECO:0000313" key="2">
    <source>
        <dbReference type="EMBL" id="KAF7812406.1"/>
    </source>
</evidence>
<organism evidence="2 3">
    <name type="scientific">Senna tora</name>
    <dbReference type="NCBI Taxonomy" id="362788"/>
    <lineage>
        <taxon>Eukaryota</taxon>
        <taxon>Viridiplantae</taxon>
        <taxon>Streptophyta</taxon>
        <taxon>Embryophyta</taxon>
        <taxon>Tracheophyta</taxon>
        <taxon>Spermatophyta</taxon>
        <taxon>Magnoliopsida</taxon>
        <taxon>eudicotyledons</taxon>
        <taxon>Gunneridae</taxon>
        <taxon>Pentapetalae</taxon>
        <taxon>rosids</taxon>
        <taxon>fabids</taxon>
        <taxon>Fabales</taxon>
        <taxon>Fabaceae</taxon>
        <taxon>Caesalpinioideae</taxon>
        <taxon>Cassia clade</taxon>
        <taxon>Senna</taxon>
    </lineage>
</organism>
<comment type="caution">
    <text evidence="2">The sequence shown here is derived from an EMBL/GenBank/DDBJ whole genome shotgun (WGS) entry which is preliminary data.</text>
</comment>
<protein>
    <submittedName>
        <fullName evidence="2">Heavy metal-associated isoprenylated plant protein 9</fullName>
    </submittedName>
</protein>
<reference evidence="2" key="1">
    <citation type="submission" date="2020-09" db="EMBL/GenBank/DDBJ databases">
        <title>Genome-Enabled Discovery of Anthraquinone Biosynthesis in Senna tora.</title>
        <authorList>
            <person name="Kang S.-H."/>
            <person name="Pandey R.P."/>
            <person name="Lee C.-M."/>
            <person name="Sim J.-S."/>
            <person name="Jeong J.-T."/>
            <person name="Choi B.-S."/>
            <person name="Jung M."/>
            <person name="Ginzburg D."/>
            <person name="Zhao K."/>
            <person name="Won S.Y."/>
            <person name="Oh T.-J."/>
            <person name="Yu Y."/>
            <person name="Kim N.-H."/>
            <person name="Lee O.R."/>
            <person name="Lee T.-H."/>
            <person name="Bashyal P."/>
            <person name="Kim T.-S."/>
            <person name="Lee W.-H."/>
            <person name="Kawkins C."/>
            <person name="Kim C.-K."/>
            <person name="Kim J.S."/>
            <person name="Ahn B.O."/>
            <person name="Rhee S.Y."/>
            <person name="Sohng J.K."/>
        </authorList>
    </citation>
    <scope>NUCLEOTIDE SEQUENCE</scope>
    <source>
        <tissue evidence="2">Leaf</tissue>
    </source>
</reference>
<dbReference type="EMBL" id="JAAIUW010000010">
    <property type="protein sequence ID" value="KAF7812406.1"/>
    <property type="molecule type" value="Genomic_DNA"/>
</dbReference>
<dbReference type="GO" id="GO:0046872">
    <property type="term" value="F:metal ion binding"/>
    <property type="evidence" value="ECO:0007669"/>
    <property type="project" value="InterPro"/>
</dbReference>
<proteinExistence type="predicted"/>
<dbReference type="OrthoDB" id="1926387at2759"/>
<dbReference type="AlphaFoldDB" id="A0A834WAY3"/>
<dbReference type="InterPro" id="IPR044258">
    <property type="entry name" value="HIPP09-like"/>
</dbReference>
<dbReference type="PANTHER" id="PTHR47066:SF1">
    <property type="entry name" value="HEAVY METAL-ASSOCIATED ISOPRENYLATED PLANT PROTEIN 9"/>
    <property type="match status" value="1"/>
</dbReference>
<name>A0A834WAY3_9FABA</name>
<keyword evidence="3" id="KW-1185">Reference proteome</keyword>
<gene>
    <name evidence="2" type="ORF">G2W53_033382</name>
</gene>
<sequence length="115" mass="13062">MGEEAKQEQPKAEVKPEEEEKKKEEEKPAEEKKKEEEEPKPPSPCVLFVDLHCVGCAKKIHRSILKTRAEGESIPEVVTSQVSAPITVELNVNMHCEACAEQLKRKILFLYGTYK</sequence>
<dbReference type="Proteomes" id="UP000634136">
    <property type="component" value="Unassembled WGS sequence"/>
</dbReference>